<comment type="caution">
    <text evidence="1">The sequence shown here is derived from an EMBL/GenBank/DDBJ whole genome shotgun (WGS) entry which is preliminary data.</text>
</comment>
<name>A0AAV9R202_9TELE</name>
<evidence type="ECO:0000313" key="1">
    <source>
        <dbReference type="EMBL" id="KAK5602655.1"/>
    </source>
</evidence>
<keyword evidence="2" id="KW-1185">Reference proteome</keyword>
<reference evidence="1 2" key="1">
    <citation type="submission" date="2021-06" db="EMBL/GenBank/DDBJ databases">
        <authorList>
            <person name="Palmer J.M."/>
        </authorList>
    </citation>
    <scope>NUCLEOTIDE SEQUENCE [LARGE SCALE GENOMIC DNA]</scope>
    <source>
        <strain evidence="1 2">MEX-2019</strain>
        <tissue evidence="1">Muscle</tissue>
    </source>
</reference>
<protein>
    <submittedName>
        <fullName evidence="1">Uncharacterized protein</fullName>
    </submittedName>
</protein>
<dbReference type="Proteomes" id="UP001311232">
    <property type="component" value="Unassembled WGS sequence"/>
</dbReference>
<dbReference type="EMBL" id="JAHHUM010002607">
    <property type="protein sequence ID" value="KAK5602655.1"/>
    <property type="molecule type" value="Genomic_DNA"/>
</dbReference>
<gene>
    <name evidence="1" type="ORF">CRENBAI_005754</name>
</gene>
<evidence type="ECO:0000313" key="2">
    <source>
        <dbReference type="Proteomes" id="UP001311232"/>
    </source>
</evidence>
<organism evidence="1 2">
    <name type="scientific">Crenichthys baileyi</name>
    <name type="common">White River springfish</name>
    <dbReference type="NCBI Taxonomy" id="28760"/>
    <lineage>
        <taxon>Eukaryota</taxon>
        <taxon>Metazoa</taxon>
        <taxon>Chordata</taxon>
        <taxon>Craniata</taxon>
        <taxon>Vertebrata</taxon>
        <taxon>Euteleostomi</taxon>
        <taxon>Actinopterygii</taxon>
        <taxon>Neopterygii</taxon>
        <taxon>Teleostei</taxon>
        <taxon>Neoteleostei</taxon>
        <taxon>Acanthomorphata</taxon>
        <taxon>Ovalentaria</taxon>
        <taxon>Atherinomorphae</taxon>
        <taxon>Cyprinodontiformes</taxon>
        <taxon>Goodeidae</taxon>
        <taxon>Crenichthys</taxon>
    </lineage>
</organism>
<sequence length="70" mass="7888">MQCAHSWVKEAGRQPSRLLFRLPSAVARERQARRARHQSRRAAGWAATVLGGDGFCKGRLAQEDVKELEE</sequence>
<proteinExistence type="predicted"/>
<dbReference type="AlphaFoldDB" id="A0AAV9R202"/>
<accession>A0AAV9R202</accession>